<comment type="similarity">
    <text evidence="1">Belongs to the UPF0213 family.</text>
</comment>
<evidence type="ECO:0000256" key="2">
    <source>
        <dbReference type="SAM" id="MobiDB-lite"/>
    </source>
</evidence>
<dbReference type="RefSeq" id="WP_337320770.1">
    <property type="nucleotide sequence ID" value="NZ_JBBDGN010000011.1"/>
</dbReference>
<dbReference type="SUPFAM" id="SSF82771">
    <property type="entry name" value="GIY-YIG endonuclease"/>
    <property type="match status" value="1"/>
</dbReference>
<evidence type="ECO:0000256" key="1">
    <source>
        <dbReference type="ARBA" id="ARBA00007435"/>
    </source>
</evidence>
<dbReference type="Gene3D" id="3.40.1440.10">
    <property type="entry name" value="GIY-YIG endonuclease"/>
    <property type="match status" value="1"/>
</dbReference>
<dbReference type="Pfam" id="PF01541">
    <property type="entry name" value="GIY-YIG"/>
    <property type="match status" value="1"/>
</dbReference>
<evidence type="ECO:0000313" key="5">
    <source>
        <dbReference type="Proteomes" id="UP001366085"/>
    </source>
</evidence>
<name>A0ABU8LM78_9MICO</name>
<sequence length="124" mass="14070">MPWTYILRCSDGSFYTGSTNGELEARVWQHNHDDDYGAAYTRKRRPVELAYAEHFDTVDKAFFREKQVQGWSRAKKIALIEERGDDLPRLSASRARDASTSSATQEAQGAATQEGQDARRRMGP</sequence>
<organism evidence="4 5">
    <name type="scientific">Microbacterium istanbulense</name>
    <dbReference type="NCBI Taxonomy" id="3122049"/>
    <lineage>
        <taxon>Bacteria</taxon>
        <taxon>Bacillati</taxon>
        <taxon>Actinomycetota</taxon>
        <taxon>Actinomycetes</taxon>
        <taxon>Micrococcales</taxon>
        <taxon>Microbacteriaceae</taxon>
        <taxon>Microbacterium</taxon>
    </lineage>
</organism>
<dbReference type="PANTHER" id="PTHR34477">
    <property type="entry name" value="UPF0213 PROTEIN YHBQ"/>
    <property type="match status" value="1"/>
</dbReference>
<accession>A0ABU8LM78</accession>
<keyword evidence="5" id="KW-1185">Reference proteome</keyword>
<dbReference type="InterPro" id="IPR035901">
    <property type="entry name" value="GIY-YIG_endonuc_sf"/>
</dbReference>
<reference evidence="4 5" key="1">
    <citation type="submission" date="2024-02" db="EMBL/GenBank/DDBJ databases">
        <authorList>
            <person name="Saticioglu I.B."/>
        </authorList>
    </citation>
    <scope>NUCLEOTIDE SEQUENCE [LARGE SCALE GENOMIC DNA]</scope>
    <source>
        <strain evidence="4 5">Mu-43</strain>
    </source>
</reference>
<feature type="domain" description="GIY-YIG" evidence="3">
    <location>
        <begin position="1"/>
        <end position="78"/>
    </location>
</feature>
<dbReference type="InterPro" id="IPR000305">
    <property type="entry name" value="GIY-YIG_endonuc"/>
</dbReference>
<gene>
    <name evidence="4" type="ORF">WDU93_11620</name>
</gene>
<evidence type="ECO:0000259" key="3">
    <source>
        <dbReference type="PROSITE" id="PS50164"/>
    </source>
</evidence>
<comment type="caution">
    <text evidence="4">The sequence shown here is derived from an EMBL/GenBank/DDBJ whole genome shotgun (WGS) entry which is preliminary data.</text>
</comment>
<dbReference type="PROSITE" id="PS50164">
    <property type="entry name" value="GIY_YIG"/>
    <property type="match status" value="1"/>
</dbReference>
<dbReference type="PANTHER" id="PTHR34477:SF1">
    <property type="entry name" value="UPF0213 PROTEIN YHBQ"/>
    <property type="match status" value="1"/>
</dbReference>
<dbReference type="CDD" id="cd10456">
    <property type="entry name" value="GIY-YIG_UPF0213"/>
    <property type="match status" value="1"/>
</dbReference>
<proteinExistence type="inferred from homology"/>
<protein>
    <submittedName>
        <fullName evidence="4">GIY-YIG nuclease family protein</fullName>
    </submittedName>
</protein>
<feature type="compositionally biased region" description="Low complexity" evidence="2">
    <location>
        <begin position="98"/>
        <end position="115"/>
    </location>
</feature>
<dbReference type="InterPro" id="IPR050190">
    <property type="entry name" value="UPF0213_domain"/>
</dbReference>
<feature type="region of interest" description="Disordered" evidence="2">
    <location>
        <begin position="88"/>
        <end position="124"/>
    </location>
</feature>
<dbReference type="Proteomes" id="UP001366085">
    <property type="component" value="Unassembled WGS sequence"/>
</dbReference>
<dbReference type="EMBL" id="JBBDGN010000011">
    <property type="protein sequence ID" value="MEJ1092333.1"/>
    <property type="molecule type" value="Genomic_DNA"/>
</dbReference>
<evidence type="ECO:0000313" key="4">
    <source>
        <dbReference type="EMBL" id="MEJ1092333.1"/>
    </source>
</evidence>